<evidence type="ECO:0000313" key="2">
    <source>
        <dbReference type="EMBL" id="AFZ21459.1"/>
    </source>
</evidence>
<dbReference type="eggNOG" id="COG2319">
    <property type="taxonomic scope" value="Bacteria"/>
</dbReference>
<gene>
    <name evidence="2" type="ORF">Mic7113_5846</name>
</gene>
<dbReference type="STRING" id="1173027.Mic7113_5846"/>
<dbReference type="PATRIC" id="fig|1173027.3.peg.6477"/>
<feature type="transmembrane region" description="Helical" evidence="1">
    <location>
        <begin position="34"/>
        <end position="57"/>
    </location>
</feature>
<evidence type="ECO:0000313" key="3">
    <source>
        <dbReference type="Proteomes" id="UP000010471"/>
    </source>
</evidence>
<protein>
    <submittedName>
        <fullName evidence="2">Uncharacterized protein</fullName>
    </submittedName>
</protein>
<sequence>MTEISAESVVFIASGAATGAGVSATVGGMGLAGGFGAFGIGMAPVTVAGAVAGAAAYGAFCAIADGDSAAFGAIGIGALGGAGVSATVGGMGLAGGFGAVGIGMGTMAAAGGVLGLGVYGLYKAFKQEPGQRMAGAIDAFGRMESKVLEMEAYTQALLAEVPPYR</sequence>
<organism evidence="2 3">
    <name type="scientific">Allocoleopsis franciscana PCC 7113</name>
    <dbReference type="NCBI Taxonomy" id="1173027"/>
    <lineage>
        <taxon>Bacteria</taxon>
        <taxon>Bacillati</taxon>
        <taxon>Cyanobacteriota</taxon>
        <taxon>Cyanophyceae</taxon>
        <taxon>Coleofasciculales</taxon>
        <taxon>Coleofasciculaceae</taxon>
        <taxon>Allocoleopsis</taxon>
        <taxon>Allocoleopsis franciscana</taxon>
    </lineage>
</organism>
<accession>K9WNV0</accession>
<dbReference type="HOGENOM" id="CLU_136750_0_0_3"/>
<name>K9WNV0_9CYAN</name>
<feature type="transmembrane region" description="Helical" evidence="1">
    <location>
        <begin position="69"/>
        <end position="91"/>
    </location>
</feature>
<dbReference type="RefSeq" id="WP_015185588.1">
    <property type="nucleotide sequence ID" value="NC_019738.1"/>
</dbReference>
<feature type="transmembrane region" description="Helical" evidence="1">
    <location>
        <begin position="97"/>
        <end position="122"/>
    </location>
</feature>
<dbReference type="EMBL" id="CP003630">
    <property type="protein sequence ID" value="AFZ21459.1"/>
    <property type="molecule type" value="Genomic_DNA"/>
</dbReference>
<keyword evidence="3" id="KW-1185">Reference proteome</keyword>
<keyword evidence="1" id="KW-0472">Membrane</keyword>
<dbReference type="KEGG" id="mic:Mic7113_5846"/>
<dbReference type="AlphaFoldDB" id="K9WNV0"/>
<dbReference type="Proteomes" id="UP000010471">
    <property type="component" value="Chromosome"/>
</dbReference>
<keyword evidence="1" id="KW-1133">Transmembrane helix</keyword>
<reference evidence="2 3" key="1">
    <citation type="submission" date="2012-06" db="EMBL/GenBank/DDBJ databases">
        <title>Finished chromosome of genome of Microcoleus sp. PCC 7113.</title>
        <authorList>
            <consortium name="US DOE Joint Genome Institute"/>
            <person name="Gugger M."/>
            <person name="Coursin T."/>
            <person name="Rippka R."/>
            <person name="Tandeau De Marsac N."/>
            <person name="Huntemann M."/>
            <person name="Wei C.-L."/>
            <person name="Han J."/>
            <person name="Detter J.C."/>
            <person name="Han C."/>
            <person name="Tapia R."/>
            <person name="Chen A."/>
            <person name="Kyrpides N."/>
            <person name="Mavromatis K."/>
            <person name="Markowitz V."/>
            <person name="Szeto E."/>
            <person name="Ivanova N."/>
            <person name="Pagani I."/>
            <person name="Pati A."/>
            <person name="Goodwin L."/>
            <person name="Nordberg H.P."/>
            <person name="Cantor M.N."/>
            <person name="Hua S.X."/>
            <person name="Woyke T."/>
            <person name="Kerfeld C.A."/>
        </authorList>
    </citation>
    <scope>NUCLEOTIDE SEQUENCE [LARGE SCALE GENOMIC DNA]</scope>
    <source>
        <strain evidence="2 3">PCC 7113</strain>
    </source>
</reference>
<keyword evidence="1" id="KW-0812">Transmembrane</keyword>
<proteinExistence type="predicted"/>
<evidence type="ECO:0000256" key="1">
    <source>
        <dbReference type="SAM" id="Phobius"/>
    </source>
</evidence>